<comment type="function">
    <text evidence="8">Catalyzes the reversible interconversion of serine and glycine with tetrahydrofolate (THF) serving as the one-carbon carrier. This reaction serves as the major source of one-carbon groups required for the biosynthesis of purines, thymidylate, methionine, and other important biomolecules. Also exhibits THF-independent aldolase activity toward beta-hydroxyamino acids, producing glycine and aldehydes, via a retro-aldol mechanism.</text>
</comment>
<keyword evidence="6 8" id="KW-0808">Transferase</keyword>
<comment type="pathway">
    <text evidence="8">Amino-acid biosynthesis; glycine biosynthesis; glycine from L-serine: step 1/1.</text>
</comment>
<feature type="site" description="Plays an important role in substrate specificity" evidence="8">
    <location>
        <position position="229"/>
    </location>
</feature>
<dbReference type="NCBIfam" id="NF000586">
    <property type="entry name" value="PRK00011.1"/>
    <property type="match status" value="1"/>
</dbReference>
<dbReference type="InterPro" id="IPR039429">
    <property type="entry name" value="SHMT-like_dom"/>
</dbReference>
<comment type="caution">
    <text evidence="10">The sequence shown here is derived from an EMBL/GenBank/DDBJ whole genome shotgun (WGS) entry which is preliminary data.</text>
</comment>
<feature type="modified residue" description="N6-(pyridoxal phosphate)lysine" evidence="8">
    <location>
        <position position="230"/>
    </location>
</feature>
<evidence type="ECO:0000256" key="1">
    <source>
        <dbReference type="ARBA" id="ARBA00001933"/>
    </source>
</evidence>
<evidence type="ECO:0000256" key="5">
    <source>
        <dbReference type="ARBA" id="ARBA00022605"/>
    </source>
</evidence>
<reference evidence="10" key="1">
    <citation type="submission" date="2024-06" db="EMBL/GenBank/DDBJ databases">
        <title>Genome sequence of Vogesella sp. MAHUQ-64.</title>
        <authorList>
            <person name="Huq M.A."/>
        </authorList>
    </citation>
    <scope>NUCLEOTIDE SEQUENCE</scope>
    <source>
        <strain evidence="10">MAHUQ-64</strain>
    </source>
</reference>
<name>A0ABV1M3Y2_9NEIS</name>
<keyword evidence="5 8" id="KW-0028">Amino-acid biosynthesis</keyword>
<dbReference type="HAMAP" id="MF_00051">
    <property type="entry name" value="SHMT"/>
    <property type="match status" value="1"/>
</dbReference>
<evidence type="ECO:0000256" key="7">
    <source>
        <dbReference type="ARBA" id="ARBA00022898"/>
    </source>
</evidence>
<dbReference type="Proteomes" id="UP001433638">
    <property type="component" value="Unassembled WGS sequence"/>
</dbReference>
<dbReference type="EC" id="2.1.2.1" evidence="8"/>
<feature type="domain" description="Serine hydroxymethyltransferase-like" evidence="9">
    <location>
        <begin position="11"/>
        <end position="386"/>
    </location>
</feature>
<dbReference type="InterPro" id="IPR001085">
    <property type="entry name" value="Ser_HO-MeTrfase"/>
</dbReference>
<protein>
    <recommendedName>
        <fullName evidence="8">Serine hydroxymethyltransferase</fullName>
        <shortName evidence="8">SHMT</shortName>
        <shortName evidence="8">Serine methylase</shortName>
        <ecNumber evidence="8">2.1.2.1</ecNumber>
    </recommendedName>
</protein>
<dbReference type="PANTHER" id="PTHR11680:SF50">
    <property type="entry name" value="SERINE HYDROXYMETHYLTRANSFERASE"/>
    <property type="match status" value="1"/>
</dbReference>
<gene>
    <name evidence="8 10" type="primary">glyA</name>
    <name evidence="10" type="ORF">ABNW52_09920</name>
</gene>
<feature type="binding site" evidence="8">
    <location>
        <begin position="355"/>
        <end position="357"/>
    </location>
    <ligand>
        <name>(6S)-5,6,7,8-tetrahydrofolate</name>
        <dbReference type="ChEBI" id="CHEBI:57453"/>
    </ligand>
</feature>
<comment type="pathway">
    <text evidence="8">One-carbon metabolism; tetrahydrofolate interconversion.</text>
</comment>
<dbReference type="PIRSF" id="PIRSF000412">
    <property type="entry name" value="SHMT"/>
    <property type="match status" value="1"/>
</dbReference>
<comment type="caution">
    <text evidence="8">Lacks conserved residue(s) required for the propagation of feature annotation.</text>
</comment>
<dbReference type="InterPro" id="IPR049943">
    <property type="entry name" value="Ser_HO-MeTrfase-like"/>
</dbReference>
<dbReference type="Pfam" id="PF00464">
    <property type="entry name" value="SHMT"/>
    <property type="match status" value="1"/>
</dbReference>
<comment type="cofactor">
    <cofactor evidence="1 8">
        <name>pyridoxal 5'-phosphate</name>
        <dbReference type="ChEBI" id="CHEBI:597326"/>
    </cofactor>
</comment>
<evidence type="ECO:0000259" key="9">
    <source>
        <dbReference type="Pfam" id="PF00464"/>
    </source>
</evidence>
<dbReference type="CDD" id="cd00378">
    <property type="entry name" value="SHMT"/>
    <property type="match status" value="1"/>
</dbReference>
<keyword evidence="4 8" id="KW-0554">One-carbon metabolism</keyword>
<dbReference type="SUPFAM" id="SSF53383">
    <property type="entry name" value="PLP-dependent transferases"/>
    <property type="match status" value="1"/>
</dbReference>
<dbReference type="Gene3D" id="3.90.1150.10">
    <property type="entry name" value="Aspartate Aminotransferase, domain 1"/>
    <property type="match status" value="1"/>
</dbReference>
<dbReference type="PANTHER" id="PTHR11680">
    <property type="entry name" value="SERINE HYDROXYMETHYLTRANSFERASE"/>
    <property type="match status" value="1"/>
</dbReference>
<accession>A0ABV1M3Y2</accession>
<organism evidence="10 11">
    <name type="scientific">Vogesella oryzagri</name>
    <dbReference type="NCBI Taxonomy" id="3160864"/>
    <lineage>
        <taxon>Bacteria</taxon>
        <taxon>Pseudomonadati</taxon>
        <taxon>Pseudomonadota</taxon>
        <taxon>Betaproteobacteria</taxon>
        <taxon>Neisseriales</taxon>
        <taxon>Chromobacteriaceae</taxon>
        <taxon>Vogesella</taxon>
    </lineage>
</organism>
<keyword evidence="11" id="KW-1185">Reference proteome</keyword>
<evidence type="ECO:0000256" key="3">
    <source>
        <dbReference type="ARBA" id="ARBA00022490"/>
    </source>
</evidence>
<feature type="binding site" evidence="8">
    <location>
        <begin position="125"/>
        <end position="127"/>
    </location>
    <ligand>
        <name>(6S)-5,6,7,8-tetrahydrofolate</name>
        <dbReference type="ChEBI" id="CHEBI:57453"/>
    </ligand>
</feature>
<comment type="similarity">
    <text evidence="2 8">Belongs to the SHMT family.</text>
</comment>
<evidence type="ECO:0000256" key="8">
    <source>
        <dbReference type="HAMAP-Rule" id="MF_00051"/>
    </source>
</evidence>
<dbReference type="InterPro" id="IPR015424">
    <property type="entry name" value="PyrdxlP-dep_Trfase"/>
</dbReference>
<evidence type="ECO:0000256" key="2">
    <source>
        <dbReference type="ARBA" id="ARBA00006376"/>
    </source>
</evidence>
<dbReference type="InterPro" id="IPR019798">
    <property type="entry name" value="Ser_HO-MeTrfase_PLP_BS"/>
</dbReference>
<comment type="subunit">
    <text evidence="8">Homodimer.</text>
</comment>
<evidence type="ECO:0000256" key="4">
    <source>
        <dbReference type="ARBA" id="ARBA00022563"/>
    </source>
</evidence>
<dbReference type="Gene3D" id="3.40.640.10">
    <property type="entry name" value="Type I PLP-dependent aspartate aminotransferase-like (Major domain)"/>
    <property type="match status" value="1"/>
</dbReference>
<dbReference type="PROSITE" id="PS00096">
    <property type="entry name" value="SHMT"/>
    <property type="match status" value="1"/>
</dbReference>
<evidence type="ECO:0000313" key="10">
    <source>
        <dbReference type="EMBL" id="MEQ6290934.1"/>
    </source>
</evidence>
<feature type="binding site" evidence="8">
    <location>
        <position position="121"/>
    </location>
    <ligand>
        <name>(6S)-5,6,7,8-tetrahydrofolate</name>
        <dbReference type="ChEBI" id="CHEBI:57453"/>
    </ligand>
</feature>
<sequence length="422" mass="45999">MFTQDMQIAGFDDALWAAMQAEDQRQQDHIELIASENYTSPRVMQAQGSQLTNKYAEGYPGKRYYGGCEHVDVVEQLAIDRAKQLFGADYANVQPHSGSQANAAVYMALLEPHDTVLGMSLAHGGHLTHGAKVNFSGKIYHAVQYGLNPETGEIDYDEVQRMANEYQPKMIVAGFSAYSLVVDWKRMREIADSIGAYLFVDMAHVAGLVAAGLYPNPIPHAHVVTTTTHKTLRGPRGGLILAASNPELEKKLNSVVFPGIQGGPLMHVIAAKAVAFQEALQPEFVDYQKQVLANARAMVHVFQTRGYSIVSGKTDDHLFLLNLIDKGLTGKAADAALGAAHITVNKNAVPNDPQSPFVTSGIRIGTPAITSRGFKETEARQVAHWVCDILDDIENPEVSARVKRQVAELCAAYPVYRAVSES</sequence>
<dbReference type="EMBL" id="JBEFLD010000004">
    <property type="protein sequence ID" value="MEQ6290934.1"/>
    <property type="molecule type" value="Genomic_DNA"/>
</dbReference>
<dbReference type="InterPro" id="IPR015421">
    <property type="entry name" value="PyrdxlP-dep_Trfase_major"/>
</dbReference>
<comment type="subcellular location">
    <subcellularLocation>
        <location evidence="8">Cytoplasm</location>
    </subcellularLocation>
</comment>
<dbReference type="GO" id="GO:0004372">
    <property type="term" value="F:glycine hydroxymethyltransferase activity"/>
    <property type="evidence" value="ECO:0007669"/>
    <property type="project" value="UniProtKB-EC"/>
</dbReference>
<dbReference type="RefSeq" id="WP_349587050.1">
    <property type="nucleotide sequence ID" value="NZ_JBEFLD010000004.1"/>
</dbReference>
<proteinExistence type="inferred from homology"/>
<evidence type="ECO:0000256" key="6">
    <source>
        <dbReference type="ARBA" id="ARBA00022679"/>
    </source>
</evidence>
<keyword evidence="3 8" id="KW-0963">Cytoplasm</keyword>
<dbReference type="InterPro" id="IPR015422">
    <property type="entry name" value="PyrdxlP-dep_Trfase_small"/>
</dbReference>
<comment type="catalytic activity">
    <reaction evidence="8">
        <text>(6R)-5,10-methylene-5,6,7,8-tetrahydrofolate + glycine + H2O = (6S)-5,6,7,8-tetrahydrofolate + L-serine</text>
        <dbReference type="Rhea" id="RHEA:15481"/>
        <dbReference type="ChEBI" id="CHEBI:15377"/>
        <dbReference type="ChEBI" id="CHEBI:15636"/>
        <dbReference type="ChEBI" id="CHEBI:33384"/>
        <dbReference type="ChEBI" id="CHEBI:57305"/>
        <dbReference type="ChEBI" id="CHEBI:57453"/>
        <dbReference type="EC" id="2.1.2.1"/>
    </reaction>
</comment>
<keyword evidence="7 8" id="KW-0663">Pyridoxal phosphate</keyword>
<evidence type="ECO:0000313" key="11">
    <source>
        <dbReference type="Proteomes" id="UP001433638"/>
    </source>
</evidence>